<dbReference type="InterPro" id="IPR036249">
    <property type="entry name" value="Thioredoxin-like_sf"/>
</dbReference>
<dbReference type="Gene3D" id="3.40.30.10">
    <property type="entry name" value="Glutaredoxin"/>
    <property type="match status" value="2"/>
</dbReference>
<dbReference type="VEuPathDB" id="AmoebaDB:EIN_097840"/>
<dbReference type="RefSeq" id="XP_004254268.1">
    <property type="nucleotide sequence ID" value="XM_004254220.1"/>
</dbReference>
<evidence type="ECO:0000256" key="1">
    <source>
        <dbReference type="SAM" id="SignalP"/>
    </source>
</evidence>
<dbReference type="EMBL" id="KB206860">
    <property type="protein sequence ID" value="ELP87497.1"/>
    <property type="molecule type" value="Genomic_DNA"/>
</dbReference>
<dbReference type="Proteomes" id="UP000014680">
    <property type="component" value="Unassembled WGS sequence"/>
</dbReference>
<dbReference type="PRINTS" id="PR00421">
    <property type="entry name" value="THIOREDOXIN"/>
</dbReference>
<keyword evidence="3" id="KW-0413">Isomerase</keyword>
<dbReference type="KEGG" id="eiv:EIN_097840"/>
<feature type="signal peptide" evidence="1">
    <location>
        <begin position="1"/>
        <end position="16"/>
    </location>
</feature>
<dbReference type="OrthoDB" id="10264505at2759"/>
<feature type="domain" description="Thioredoxin" evidence="2">
    <location>
        <begin position="121"/>
        <end position="264"/>
    </location>
</feature>
<dbReference type="SUPFAM" id="SSF52833">
    <property type="entry name" value="Thioredoxin-like"/>
    <property type="match status" value="2"/>
</dbReference>
<sequence>MIVIAFLTFLVNGVVKISTPETFKELTEGKSVVKFYAPWCSHCIALKPVFEKLSDEFQDVQFVEINCQQHEKFCVNRNINGFPEIRSYENNVEVSKYSGPLDATNLRKYLKGEKVGKAETRVFQLNASNFESVVNDETKNVVVKFYAPWCGICKGMKDKYEKLTEIYSKETDLVIAEMDCTEQQNVKICKGRFNISAYPTITFFPKDFKYGKDFTYEHEITTYLNRMNREFWYFRNENGKLQENAGRDKKMDKLANEFLKSHEQRRADIVAVFTNSNKGRVYKDIAQHIIAKGSDWIDERKKILEEIKHTDDLAFIELNILQQFK</sequence>
<organism evidence="3 4">
    <name type="scientific">Entamoeba invadens IP1</name>
    <dbReference type="NCBI Taxonomy" id="370355"/>
    <lineage>
        <taxon>Eukaryota</taxon>
        <taxon>Amoebozoa</taxon>
        <taxon>Evosea</taxon>
        <taxon>Archamoebae</taxon>
        <taxon>Mastigamoebida</taxon>
        <taxon>Entamoebidae</taxon>
        <taxon>Entamoeba</taxon>
    </lineage>
</organism>
<dbReference type="PANTHER" id="PTHR45672">
    <property type="entry name" value="PROTEIN DISULFIDE-ISOMERASE C17H9.14C-RELATED"/>
    <property type="match status" value="1"/>
</dbReference>
<dbReference type="OMA" id="FRYFIKG"/>
<dbReference type="CDD" id="cd02961">
    <property type="entry name" value="PDI_a_family"/>
    <property type="match status" value="1"/>
</dbReference>
<accession>A0A0A1U0U2</accession>
<dbReference type="PROSITE" id="PS51352">
    <property type="entry name" value="THIOREDOXIN_2"/>
    <property type="match status" value="2"/>
</dbReference>
<proteinExistence type="predicted"/>
<dbReference type="GO" id="GO:0005783">
    <property type="term" value="C:endoplasmic reticulum"/>
    <property type="evidence" value="ECO:0007669"/>
    <property type="project" value="TreeGrafter"/>
</dbReference>
<dbReference type="SUPFAM" id="SSF47933">
    <property type="entry name" value="ERP29 C domain-like"/>
    <property type="match status" value="1"/>
</dbReference>
<gene>
    <name evidence="3" type="ORF">EIN_097840</name>
</gene>
<keyword evidence="1" id="KW-0732">Signal</keyword>
<dbReference type="EC" id="5.3.4.1" evidence="3"/>
<dbReference type="GO" id="GO:0003756">
    <property type="term" value="F:protein disulfide isomerase activity"/>
    <property type="evidence" value="ECO:0007669"/>
    <property type="project" value="UniProtKB-EC"/>
</dbReference>
<dbReference type="InterPro" id="IPR036356">
    <property type="entry name" value="ERp29_C_sf"/>
</dbReference>
<dbReference type="InterPro" id="IPR013766">
    <property type="entry name" value="Thioredoxin_domain"/>
</dbReference>
<keyword evidence="4" id="KW-1185">Reference proteome</keyword>
<dbReference type="Pfam" id="PF00085">
    <property type="entry name" value="Thioredoxin"/>
    <property type="match status" value="2"/>
</dbReference>
<dbReference type="InterPro" id="IPR051063">
    <property type="entry name" value="PDI"/>
</dbReference>
<evidence type="ECO:0000259" key="2">
    <source>
        <dbReference type="PROSITE" id="PS51352"/>
    </source>
</evidence>
<dbReference type="PANTHER" id="PTHR45672:SF11">
    <property type="entry name" value="PROTEIN DISULFIDE-ISOMERASE C17H9.14C"/>
    <property type="match status" value="1"/>
</dbReference>
<reference evidence="3 4" key="1">
    <citation type="submission" date="2012-10" db="EMBL/GenBank/DDBJ databases">
        <authorList>
            <person name="Zafar N."/>
            <person name="Inman J."/>
            <person name="Hall N."/>
            <person name="Lorenzi H."/>
            <person name="Caler E."/>
        </authorList>
    </citation>
    <scope>NUCLEOTIDE SEQUENCE [LARGE SCALE GENOMIC DNA]</scope>
    <source>
        <strain evidence="3 4">IP1</strain>
    </source>
</reference>
<protein>
    <submittedName>
        <fullName evidence="3">Protein disulfide isomerase, putative</fullName>
        <ecNumber evidence="3">5.3.4.1</ecNumber>
    </submittedName>
</protein>
<feature type="chain" id="PRO_5001980090" evidence="1">
    <location>
        <begin position="17"/>
        <end position="325"/>
    </location>
</feature>
<dbReference type="GO" id="GO:0006457">
    <property type="term" value="P:protein folding"/>
    <property type="evidence" value="ECO:0007669"/>
    <property type="project" value="TreeGrafter"/>
</dbReference>
<evidence type="ECO:0000313" key="3">
    <source>
        <dbReference type="EMBL" id="ELP87497.1"/>
    </source>
</evidence>
<name>A0A0A1U0U2_ENTIV</name>
<evidence type="ECO:0000313" key="4">
    <source>
        <dbReference type="Proteomes" id="UP000014680"/>
    </source>
</evidence>
<dbReference type="AlphaFoldDB" id="A0A0A1U0U2"/>
<feature type="domain" description="Thioredoxin" evidence="2">
    <location>
        <begin position="1"/>
        <end position="115"/>
    </location>
</feature>
<dbReference type="GeneID" id="14886425"/>